<gene>
    <name evidence="1" type="ORF">O3P69_011922</name>
</gene>
<organism evidence="1 2">
    <name type="scientific">Scylla paramamosain</name>
    <name type="common">Mud crab</name>
    <dbReference type="NCBI Taxonomy" id="85552"/>
    <lineage>
        <taxon>Eukaryota</taxon>
        <taxon>Metazoa</taxon>
        <taxon>Ecdysozoa</taxon>
        <taxon>Arthropoda</taxon>
        <taxon>Crustacea</taxon>
        <taxon>Multicrustacea</taxon>
        <taxon>Malacostraca</taxon>
        <taxon>Eumalacostraca</taxon>
        <taxon>Eucarida</taxon>
        <taxon>Decapoda</taxon>
        <taxon>Pleocyemata</taxon>
        <taxon>Brachyura</taxon>
        <taxon>Eubrachyura</taxon>
        <taxon>Portunoidea</taxon>
        <taxon>Portunidae</taxon>
        <taxon>Portuninae</taxon>
        <taxon>Scylla</taxon>
    </lineage>
</organism>
<name>A0AAW0SIW2_SCYPA</name>
<proteinExistence type="predicted"/>
<protein>
    <submittedName>
        <fullName evidence="1">Uncharacterized protein</fullName>
    </submittedName>
</protein>
<evidence type="ECO:0000313" key="2">
    <source>
        <dbReference type="Proteomes" id="UP001487740"/>
    </source>
</evidence>
<dbReference type="EMBL" id="JARAKH010000275">
    <property type="protein sequence ID" value="KAK8374650.1"/>
    <property type="molecule type" value="Genomic_DNA"/>
</dbReference>
<dbReference type="AlphaFoldDB" id="A0AAW0SIW2"/>
<dbReference type="EMBL" id="JARAKH010000275">
    <property type="protein sequence ID" value="KAK8374652.1"/>
    <property type="molecule type" value="Genomic_DNA"/>
</dbReference>
<sequence>MAPRAPSAIAGSRPHIMDASGRLGTRVCRGSVDVAAVVRGLLETSGKQTSEDCLRVEIGKPCGKDQSSFEALESSVSMYM</sequence>
<evidence type="ECO:0000313" key="1">
    <source>
        <dbReference type="EMBL" id="KAK8374652.1"/>
    </source>
</evidence>
<comment type="caution">
    <text evidence="1">The sequence shown here is derived from an EMBL/GenBank/DDBJ whole genome shotgun (WGS) entry which is preliminary data.</text>
</comment>
<accession>A0AAW0SIW2</accession>
<dbReference type="Proteomes" id="UP001487740">
    <property type="component" value="Unassembled WGS sequence"/>
</dbReference>
<dbReference type="EMBL" id="JARAKH010000275">
    <property type="protein sequence ID" value="KAK8374651.1"/>
    <property type="molecule type" value="Genomic_DNA"/>
</dbReference>
<keyword evidence="2" id="KW-1185">Reference proteome</keyword>
<reference evidence="1 2" key="1">
    <citation type="submission" date="2023-03" db="EMBL/GenBank/DDBJ databases">
        <title>High-quality genome of Scylla paramamosain provides insights in environmental adaptation.</title>
        <authorList>
            <person name="Zhang L."/>
        </authorList>
    </citation>
    <scope>NUCLEOTIDE SEQUENCE [LARGE SCALE GENOMIC DNA]</scope>
    <source>
        <strain evidence="1">LZ_2023a</strain>
        <tissue evidence="1">Muscle</tissue>
    </source>
</reference>